<dbReference type="RefSeq" id="XP_045100431.1">
    <property type="nucleotide sequence ID" value="XM_045242928.1"/>
</dbReference>
<sequence length="298" mass="34354">MIGEDNNAVPQLFVPFSGPNRGFPMEGPNYDFADHGHLAPRFCYNEPEPTALAPDAPLNHSGFRIGAGGEEIINEFSYPPQAYTPQEFPSSSILPELNRKAHETIEMSFDLCRNNLKMALEQVYGQEISQLKIQRDLLEKQVATNMEMRQNEEQWGQKEIDRLRALERTLLDEKNALQTKHIDALQAQEKTMRQQYEEQMRSLEKEWSEECERKVREVQKSEANLKQELQEHKEKAKLREKRLKDVLGRSEAAAKTAEFHHGVCEERFPEWGHSSQSVLKACVGVKTELEEMIEKSSI</sequence>
<accession>B6ILU3</accession>
<reference evidence="2 3" key="2">
    <citation type="journal article" date="2011" name="PLoS Genet.">
        <title>Caenorhabditis briggsae recombinant inbred line genotypes reveal inter-strain incompatibility and the evolution of recombination.</title>
        <authorList>
            <person name="Ross J.A."/>
            <person name="Koboldt D.C."/>
            <person name="Staisch J.E."/>
            <person name="Chamberlin H.M."/>
            <person name="Gupta B.P."/>
            <person name="Miller R.D."/>
            <person name="Baird S.E."/>
            <person name="Haag E.S."/>
        </authorList>
    </citation>
    <scope>NUCLEOTIDE SEQUENCE [LARGE SCALE GENOMIC DNA]</scope>
    <source>
        <strain evidence="2 3">AF16</strain>
    </source>
</reference>
<evidence type="ECO:0000256" key="1">
    <source>
        <dbReference type="SAM" id="Coils"/>
    </source>
</evidence>
<dbReference type="KEGG" id="cbr:CBG_26198"/>
<name>B6ILU3_CAEBR</name>
<dbReference type="Proteomes" id="UP000008549">
    <property type="component" value="Unassembled WGS sequence"/>
</dbReference>
<evidence type="ECO:0000313" key="2">
    <source>
        <dbReference type="EMBL" id="CAS00873.1"/>
    </source>
</evidence>
<dbReference type="AlphaFoldDB" id="B6ILU3"/>
<gene>
    <name evidence="2 4" type="ORF">CBG26198</name>
    <name evidence="2" type="ORF">CBG_26198</name>
</gene>
<organism evidence="2 3">
    <name type="scientific">Caenorhabditis briggsae</name>
    <dbReference type="NCBI Taxonomy" id="6238"/>
    <lineage>
        <taxon>Eukaryota</taxon>
        <taxon>Metazoa</taxon>
        <taxon>Ecdysozoa</taxon>
        <taxon>Nematoda</taxon>
        <taxon>Chromadorea</taxon>
        <taxon>Rhabditida</taxon>
        <taxon>Rhabditina</taxon>
        <taxon>Rhabditomorpha</taxon>
        <taxon>Rhabditoidea</taxon>
        <taxon>Rhabditidae</taxon>
        <taxon>Peloderinae</taxon>
        <taxon>Caenorhabditis</taxon>
    </lineage>
</organism>
<dbReference type="HOGENOM" id="CLU_934581_0_0_1"/>
<dbReference type="WormBase" id="CBG26198">
    <property type="protein sequence ID" value="CBP34520"/>
    <property type="gene ID" value="WBGene00087612"/>
</dbReference>
<dbReference type="CTD" id="68917679"/>
<evidence type="ECO:0000313" key="4">
    <source>
        <dbReference type="WormBase" id="CBG26198"/>
    </source>
</evidence>
<dbReference type="GeneID" id="68917679"/>
<reference evidence="2 3" key="1">
    <citation type="journal article" date="2003" name="PLoS Biol.">
        <title>The genome sequence of Caenorhabditis briggsae: a platform for comparative genomics.</title>
        <authorList>
            <person name="Stein L.D."/>
            <person name="Bao Z."/>
            <person name="Blasiar D."/>
            <person name="Blumenthal T."/>
            <person name="Brent M.R."/>
            <person name="Chen N."/>
            <person name="Chinwalla A."/>
            <person name="Clarke L."/>
            <person name="Clee C."/>
            <person name="Coghlan A."/>
            <person name="Coulson A."/>
            <person name="D'Eustachio P."/>
            <person name="Fitch D.H."/>
            <person name="Fulton L.A."/>
            <person name="Fulton R.E."/>
            <person name="Griffiths-Jones S."/>
            <person name="Harris T.W."/>
            <person name="Hillier L.W."/>
            <person name="Kamath R."/>
            <person name="Kuwabara P.E."/>
            <person name="Mardis E.R."/>
            <person name="Marra M.A."/>
            <person name="Miner T.L."/>
            <person name="Minx P."/>
            <person name="Mullikin J.C."/>
            <person name="Plumb R.W."/>
            <person name="Rogers J."/>
            <person name="Schein J.E."/>
            <person name="Sohrmann M."/>
            <person name="Spieth J."/>
            <person name="Stajich J.E."/>
            <person name="Wei C."/>
            <person name="Willey D."/>
            <person name="Wilson R.K."/>
            <person name="Durbin R."/>
            <person name="Waterston R.H."/>
        </authorList>
    </citation>
    <scope>NUCLEOTIDE SEQUENCE [LARGE SCALE GENOMIC DNA]</scope>
    <source>
        <strain evidence="2 3">AF16</strain>
    </source>
</reference>
<protein>
    <submittedName>
        <fullName evidence="2">Protein CBG26198</fullName>
    </submittedName>
</protein>
<keyword evidence="3" id="KW-1185">Reference proteome</keyword>
<evidence type="ECO:0000313" key="3">
    <source>
        <dbReference type="Proteomes" id="UP000008549"/>
    </source>
</evidence>
<keyword evidence="1" id="KW-0175">Coiled coil</keyword>
<dbReference type="EMBL" id="HE601136">
    <property type="protein sequence ID" value="CAS00873.1"/>
    <property type="molecule type" value="Genomic_DNA"/>
</dbReference>
<feature type="coiled-coil region" evidence="1">
    <location>
        <begin position="160"/>
        <end position="246"/>
    </location>
</feature>
<proteinExistence type="predicted"/>
<dbReference type="InParanoid" id="B6ILU3"/>